<dbReference type="GO" id="GO:0047493">
    <property type="term" value="F:ceramide cholinephosphotransferase activity"/>
    <property type="evidence" value="ECO:0007669"/>
    <property type="project" value="TreeGrafter"/>
</dbReference>
<dbReference type="OrthoDB" id="422827at2759"/>
<feature type="transmembrane region" description="Helical" evidence="9">
    <location>
        <begin position="98"/>
        <end position="124"/>
    </location>
</feature>
<reference evidence="11 12" key="1">
    <citation type="journal article" date="2010" name="Cell">
        <title>The genome of Naegleria gruberi illuminates early eukaryotic versatility.</title>
        <authorList>
            <person name="Fritz-Laylin L.K."/>
            <person name="Prochnik S.E."/>
            <person name="Ginger M.L."/>
            <person name="Dacks J.B."/>
            <person name="Carpenter M.L."/>
            <person name="Field M.C."/>
            <person name="Kuo A."/>
            <person name="Paredez A."/>
            <person name="Chapman J."/>
            <person name="Pham J."/>
            <person name="Shu S."/>
            <person name="Neupane R."/>
            <person name="Cipriano M."/>
            <person name="Mancuso J."/>
            <person name="Tu H."/>
            <person name="Salamov A."/>
            <person name="Lindquist E."/>
            <person name="Shapiro H."/>
            <person name="Lucas S."/>
            <person name="Grigoriev I.V."/>
            <person name="Cande W.Z."/>
            <person name="Fulton C."/>
            <person name="Rokhsar D.S."/>
            <person name="Dawson S.C."/>
        </authorList>
    </citation>
    <scope>NUCLEOTIDE SEQUENCE [LARGE SCALE GENOMIC DNA]</scope>
    <source>
        <strain evidence="11 12">NEG-M</strain>
    </source>
</reference>
<feature type="transmembrane region" description="Helical" evidence="9">
    <location>
        <begin position="252"/>
        <end position="271"/>
    </location>
</feature>
<dbReference type="PANTHER" id="PTHR21290">
    <property type="entry name" value="SPHINGOMYELIN SYNTHETASE"/>
    <property type="match status" value="1"/>
</dbReference>
<feature type="transmembrane region" description="Helical" evidence="9">
    <location>
        <begin position="136"/>
        <end position="156"/>
    </location>
</feature>
<evidence type="ECO:0000256" key="6">
    <source>
        <dbReference type="ARBA" id="ARBA00022989"/>
    </source>
</evidence>
<proteinExistence type="inferred from homology"/>
<dbReference type="GO" id="GO:0000139">
    <property type="term" value="C:Golgi membrane"/>
    <property type="evidence" value="ECO:0007669"/>
    <property type="project" value="TreeGrafter"/>
</dbReference>
<keyword evidence="12" id="KW-1185">Reference proteome</keyword>
<evidence type="ECO:0000313" key="11">
    <source>
        <dbReference type="EMBL" id="EFC38536.1"/>
    </source>
</evidence>
<evidence type="ECO:0000256" key="2">
    <source>
        <dbReference type="ARBA" id="ARBA00005441"/>
    </source>
</evidence>
<gene>
    <name evidence="11" type="ORF">NAEGRDRAFT_73813</name>
</gene>
<dbReference type="GeneID" id="8858318"/>
<dbReference type="CDD" id="cd01610">
    <property type="entry name" value="PAP2_like"/>
    <property type="match status" value="1"/>
</dbReference>
<dbReference type="InParanoid" id="D2VXN5"/>
<keyword evidence="6 9" id="KW-1133">Transmembrane helix</keyword>
<dbReference type="RefSeq" id="XP_002671280.1">
    <property type="nucleotide sequence ID" value="XM_002671234.1"/>
</dbReference>
<dbReference type="VEuPathDB" id="AmoebaDB:NAEGRDRAFT_73813"/>
<dbReference type="GO" id="GO:0005789">
    <property type="term" value="C:endoplasmic reticulum membrane"/>
    <property type="evidence" value="ECO:0007669"/>
    <property type="project" value="TreeGrafter"/>
</dbReference>
<keyword evidence="3" id="KW-0808">Transferase</keyword>
<keyword evidence="5" id="KW-0746">Sphingolipid metabolism</keyword>
<evidence type="ECO:0000256" key="4">
    <source>
        <dbReference type="ARBA" id="ARBA00022692"/>
    </source>
</evidence>
<dbReference type="eggNOG" id="KOG3058">
    <property type="taxonomic scope" value="Eukaryota"/>
</dbReference>
<feature type="transmembrane region" description="Helical" evidence="9">
    <location>
        <begin position="226"/>
        <end position="246"/>
    </location>
</feature>
<feature type="transmembrane region" description="Helical" evidence="9">
    <location>
        <begin position="55"/>
        <end position="78"/>
    </location>
</feature>
<dbReference type="Proteomes" id="UP000006671">
    <property type="component" value="Unassembled WGS sequence"/>
</dbReference>
<dbReference type="InterPro" id="IPR025749">
    <property type="entry name" value="Sphingomyelin_synth-like_dom"/>
</dbReference>
<comment type="similarity">
    <text evidence="2">Belongs to the sphingomyelin synthase family.</text>
</comment>
<evidence type="ECO:0000256" key="5">
    <source>
        <dbReference type="ARBA" id="ARBA00022919"/>
    </source>
</evidence>
<dbReference type="GO" id="GO:0033188">
    <property type="term" value="F:sphingomyelin synthase activity"/>
    <property type="evidence" value="ECO:0007669"/>
    <property type="project" value="TreeGrafter"/>
</dbReference>
<accession>D2VXN5</accession>
<name>D2VXN5_NAEGR</name>
<protein>
    <submittedName>
        <fullName evidence="11">Predicted protein</fullName>
    </submittedName>
</protein>
<dbReference type="InterPro" id="IPR045221">
    <property type="entry name" value="Sphingomyelin_synth-like"/>
</dbReference>
<dbReference type="AlphaFoldDB" id="D2VXN5"/>
<evidence type="ECO:0000259" key="10">
    <source>
        <dbReference type="Pfam" id="PF14360"/>
    </source>
</evidence>
<comment type="subcellular location">
    <subcellularLocation>
        <location evidence="1">Membrane</location>
        <topology evidence="1">Multi-pass membrane protein</topology>
    </subcellularLocation>
</comment>
<sequence length="311" mass="35818">MSSDTTSLTDSYSQEQHEEFPLASLEAGEATKYVTTSKSNSKAFLLRHGKSLLRLFLFIMYFIATALITKFTLLFFVIPRVSTNMEPARDVFLENLPHASQTAFTISEILALVGIVMMLMVAFFRKRNKLAIFHRYLFIHATLLNIRTLCISVTTFSIPTSEYKENCIRLQNLSLAERLGKALNITNFGDTCGDYVFSGHATALILVFWFVWYYSHSDRWSKAVRMIFNTILFTVTFVGCFLIIVAKEHYTVDVILGVVISVMFCALYHMLLERHVQDKLLDRKLEEGVISILHYWFEIVEFDSYAKTHPF</sequence>
<organism evidence="12">
    <name type="scientific">Naegleria gruberi</name>
    <name type="common">Amoeba</name>
    <dbReference type="NCBI Taxonomy" id="5762"/>
    <lineage>
        <taxon>Eukaryota</taxon>
        <taxon>Discoba</taxon>
        <taxon>Heterolobosea</taxon>
        <taxon>Tetramitia</taxon>
        <taxon>Eutetramitia</taxon>
        <taxon>Vahlkampfiidae</taxon>
        <taxon>Naegleria</taxon>
    </lineage>
</organism>
<dbReference type="GO" id="GO:0046513">
    <property type="term" value="P:ceramide biosynthetic process"/>
    <property type="evidence" value="ECO:0007669"/>
    <property type="project" value="TreeGrafter"/>
</dbReference>
<dbReference type="Pfam" id="PF14360">
    <property type="entry name" value="PAP2_C"/>
    <property type="match status" value="1"/>
</dbReference>
<evidence type="ECO:0000256" key="3">
    <source>
        <dbReference type="ARBA" id="ARBA00022679"/>
    </source>
</evidence>
<evidence type="ECO:0000313" key="12">
    <source>
        <dbReference type="Proteomes" id="UP000006671"/>
    </source>
</evidence>
<dbReference type="OMA" id="VALAWIH"/>
<dbReference type="PANTHER" id="PTHR21290:SF25">
    <property type="entry name" value="SPHINGOMYELIN SYNTHASE-RELATED PROTEIN 1"/>
    <property type="match status" value="1"/>
</dbReference>
<keyword evidence="4 9" id="KW-0812">Transmembrane</keyword>
<keyword evidence="7" id="KW-0443">Lipid metabolism</keyword>
<dbReference type="EMBL" id="GG738907">
    <property type="protein sequence ID" value="EFC38536.1"/>
    <property type="molecule type" value="Genomic_DNA"/>
</dbReference>
<keyword evidence="8 9" id="KW-0472">Membrane</keyword>
<evidence type="ECO:0000256" key="1">
    <source>
        <dbReference type="ARBA" id="ARBA00004141"/>
    </source>
</evidence>
<evidence type="ECO:0000256" key="9">
    <source>
        <dbReference type="SAM" id="Phobius"/>
    </source>
</evidence>
<evidence type="ECO:0000256" key="8">
    <source>
        <dbReference type="ARBA" id="ARBA00023136"/>
    </source>
</evidence>
<dbReference type="GO" id="GO:0005886">
    <property type="term" value="C:plasma membrane"/>
    <property type="evidence" value="ECO:0007669"/>
    <property type="project" value="TreeGrafter"/>
</dbReference>
<feature type="transmembrane region" description="Helical" evidence="9">
    <location>
        <begin position="195"/>
        <end position="214"/>
    </location>
</feature>
<dbReference type="KEGG" id="ngr:NAEGRDRAFT_73813"/>
<evidence type="ECO:0000256" key="7">
    <source>
        <dbReference type="ARBA" id="ARBA00023098"/>
    </source>
</evidence>
<feature type="domain" description="Sphingomyelin synthase-like" evidence="10">
    <location>
        <begin position="191"/>
        <end position="270"/>
    </location>
</feature>